<evidence type="ECO:0000256" key="1">
    <source>
        <dbReference type="SAM" id="MobiDB-lite"/>
    </source>
</evidence>
<dbReference type="AlphaFoldDB" id="A0A292PXS5"/>
<sequence length="402" mass="44981">MTQKPEEESTWEPAPIEKAAQEGRIGQDDPAHLPAYKPKSEPAGPTTSAAVEMREFIVISSPEPTPPQKIKGPEAKSSVHPSRPSKRKAVVLDSSEEESVTANSLAIPFKLHTKKSTTPGSQVDKTIQSPKVSRKKSRPSLTSRAQIPSNSATPHLSRHDKHEMIVQSKPVLNPFRSVNDKYSSHALSDKKAKKKSSNSSKKNRRRRQRQKANARAENTQSLKTSTVKKRAGKTVLGDEDSGIPLKDRRMEQNSIPIVINGETFLPPRMGEGSARRPTKEELRKEALDKFGTRLNLAKSDFLALCRSRGEYPTRKELDLRAFPKDFQFEPSNETPPIPSSPEEDKNVMIRALEEDRSLGENRVPGPADIENVRRRHSRRKKFEKGCLAILKEEPNIVKGENH</sequence>
<keyword evidence="3" id="KW-1185">Reference proteome</keyword>
<gene>
    <name evidence="2" type="ORF">GSTUAT00003559001</name>
</gene>
<feature type="compositionally biased region" description="Basic residues" evidence="1">
    <location>
        <begin position="191"/>
        <end position="212"/>
    </location>
</feature>
<feature type="compositionally biased region" description="Polar residues" evidence="1">
    <location>
        <begin position="141"/>
        <end position="154"/>
    </location>
</feature>
<dbReference type="Proteomes" id="UP001412239">
    <property type="component" value="Unassembled WGS sequence"/>
</dbReference>
<feature type="compositionally biased region" description="Basic and acidic residues" evidence="1">
    <location>
        <begin position="342"/>
        <end position="359"/>
    </location>
</feature>
<feature type="compositionally biased region" description="Polar residues" evidence="1">
    <location>
        <begin position="116"/>
        <end position="128"/>
    </location>
</feature>
<dbReference type="EMBL" id="LN890994">
    <property type="protein sequence ID" value="CUS12366.1"/>
    <property type="molecule type" value="Genomic_DNA"/>
</dbReference>
<organism evidence="2 3">
    <name type="scientific">Tuber aestivum</name>
    <name type="common">summer truffle</name>
    <dbReference type="NCBI Taxonomy" id="59557"/>
    <lineage>
        <taxon>Eukaryota</taxon>
        <taxon>Fungi</taxon>
        <taxon>Dikarya</taxon>
        <taxon>Ascomycota</taxon>
        <taxon>Pezizomycotina</taxon>
        <taxon>Pezizomycetes</taxon>
        <taxon>Pezizales</taxon>
        <taxon>Tuberaceae</taxon>
        <taxon>Tuber</taxon>
    </lineage>
</organism>
<feature type="region of interest" description="Disordered" evidence="1">
    <location>
        <begin position="324"/>
        <end position="376"/>
    </location>
</feature>
<evidence type="ECO:0000313" key="3">
    <source>
        <dbReference type="Proteomes" id="UP001412239"/>
    </source>
</evidence>
<reference evidence="2" key="1">
    <citation type="submission" date="2015-10" db="EMBL/GenBank/DDBJ databases">
        <authorList>
            <person name="Regsiter A."/>
            <person name="william w."/>
        </authorList>
    </citation>
    <scope>NUCLEOTIDE SEQUENCE</scope>
    <source>
        <strain evidence="2">Montdore</strain>
    </source>
</reference>
<feature type="compositionally biased region" description="Basic and acidic residues" evidence="1">
    <location>
        <begin position="178"/>
        <end position="190"/>
    </location>
</feature>
<proteinExistence type="predicted"/>
<evidence type="ECO:0000313" key="2">
    <source>
        <dbReference type="EMBL" id="CUS12366.1"/>
    </source>
</evidence>
<feature type="region of interest" description="Disordered" evidence="1">
    <location>
        <begin position="1"/>
        <end position="280"/>
    </location>
</feature>
<protein>
    <submittedName>
        <fullName evidence="2">Uncharacterized protein</fullName>
    </submittedName>
</protein>
<name>A0A292PXS5_9PEZI</name>
<accession>A0A292PXS5</accession>
<feature type="compositionally biased region" description="Basic and acidic residues" evidence="1">
    <location>
        <begin position="19"/>
        <end position="31"/>
    </location>
</feature>